<organism evidence="2 3">
    <name type="scientific">Nocardioides aquaticus</name>
    <dbReference type="NCBI Taxonomy" id="160826"/>
    <lineage>
        <taxon>Bacteria</taxon>
        <taxon>Bacillati</taxon>
        <taxon>Actinomycetota</taxon>
        <taxon>Actinomycetes</taxon>
        <taxon>Propionibacteriales</taxon>
        <taxon>Nocardioidaceae</taxon>
        <taxon>Nocardioides</taxon>
    </lineage>
</organism>
<dbReference type="InterPro" id="IPR036390">
    <property type="entry name" value="WH_DNA-bd_sf"/>
</dbReference>
<gene>
    <name evidence="2" type="primary">nagC_2</name>
    <name evidence="2" type="ORF">ENKNEFLB_01148</name>
</gene>
<dbReference type="Gene3D" id="1.10.10.10">
    <property type="entry name" value="Winged helix-like DNA-binding domain superfamily/Winged helix DNA-binding domain"/>
    <property type="match status" value="1"/>
</dbReference>
<accession>A0ABX8EFS7</accession>
<evidence type="ECO:0000256" key="1">
    <source>
        <dbReference type="ARBA" id="ARBA00006479"/>
    </source>
</evidence>
<dbReference type="Pfam" id="PF00480">
    <property type="entry name" value="ROK"/>
    <property type="match status" value="1"/>
</dbReference>
<dbReference type="InterPro" id="IPR036388">
    <property type="entry name" value="WH-like_DNA-bd_sf"/>
</dbReference>
<comment type="similarity">
    <text evidence="1">Belongs to the ROK (NagC/XylR) family.</text>
</comment>
<sequence length="402" mass="40303">MVTGGAGTTEGLRRANTSVLLRSLRDHGPASRAALASRTGLSKATVGVIVAGLEAAEVVAPATAEVPPARGRPSRPVALTGHDHLGVGFELNVDYVAASVVDLSGHERLATTRPVERGRGLADLGRLAHDVADTLGRPGAGSGGAGVVGATVALPGLVRGDERTVAWTPNLDLPEDEPARTVARALGGILGEGGTVRVGNDADCAARAEARHGAAQQVGHALYLTGTVGIGAGILEDGRPLRGGAGFAGEVGHLPLAGADARCGCGRTGCWEAAVGLHAMLAAVGMTELETPLASAEAVAARARTDAGVRRGLTLVGHELGVGLSVLVNVLDPEVVVLGGYFAVLGDDVLDPARAALDALLASPVQVRPELRPGRLGIAAAALGAAERSLEPVFNGEVALLP</sequence>
<dbReference type="SUPFAM" id="SSF53067">
    <property type="entry name" value="Actin-like ATPase domain"/>
    <property type="match status" value="1"/>
</dbReference>
<reference evidence="2 3" key="1">
    <citation type="submission" date="2021-05" db="EMBL/GenBank/DDBJ databases">
        <title>Complete genome of Nocardioides aquaticus KCTC 9944T isolated from meromictic and hypersaline Ekho Lake, Antarctica.</title>
        <authorList>
            <person name="Hwang K."/>
            <person name="Kim K.M."/>
            <person name="Choe H."/>
        </authorList>
    </citation>
    <scope>NUCLEOTIDE SEQUENCE [LARGE SCALE GENOMIC DNA]</scope>
    <source>
        <strain evidence="2 3">KCTC 9944</strain>
    </source>
</reference>
<keyword evidence="3" id="KW-1185">Reference proteome</keyword>
<proteinExistence type="inferred from homology"/>
<protein>
    <submittedName>
        <fullName evidence="2">N-acetylglucosamine repressor</fullName>
    </submittedName>
</protein>
<dbReference type="InterPro" id="IPR043129">
    <property type="entry name" value="ATPase_NBD"/>
</dbReference>
<dbReference type="Gene3D" id="3.30.420.40">
    <property type="match status" value="2"/>
</dbReference>
<dbReference type="SUPFAM" id="SSF46785">
    <property type="entry name" value="Winged helix' DNA-binding domain"/>
    <property type="match status" value="1"/>
</dbReference>
<evidence type="ECO:0000313" key="3">
    <source>
        <dbReference type="Proteomes" id="UP000679307"/>
    </source>
</evidence>
<dbReference type="Proteomes" id="UP000679307">
    <property type="component" value="Chromosome"/>
</dbReference>
<dbReference type="InterPro" id="IPR000600">
    <property type="entry name" value="ROK"/>
</dbReference>
<dbReference type="RefSeq" id="WP_214058312.1">
    <property type="nucleotide sequence ID" value="NZ_CP075371.1"/>
</dbReference>
<dbReference type="EMBL" id="CP075371">
    <property type="protein sequence ID" value="QVT78770.1"/>
    <property type="molecule type" value="Genomic_DNA"/>
</dbReference>
<dbReference type="PANTHER" id="PTHR18964:SF149">
    <property type="entry name" value="BIFUNCTIONAL UDP-N-ACETYLGLUCOSAMINE 2-EPIMERASE_N-ACETYLMANNOSAMINE KINASE"/>
    <property type="match status" value="1"/>
</dbReference>
<evidence type="ECO:0000313" key="2">
    <source>
        <dbReference type="EMBL" id="QVT78770.1"/>
    </source>
</evidence>
<name>A0ABX8EFS7_9ACTN</name>
<dbReference type="PANTHER" id="PTHR18964">
    <property type="entry name" value="ROK (REPRESSOR, ORF, KINASE) FAMILY"/>
    <property type="match status" value="1"/>
</dbReference>